<name>A0A4U0WH57_9PEZI</name>
<dbReference type="GO" id="GO:0005874">
    <property type="term" value="C:microtubule"/>
    <property type="evidence" value="ECO:0007669"/>
    <property type="project" value="TreeGrafter"/>
</dbReference>
<dbReference type="OrthoDB" id="415706at2759"/>
<dbReference type="GO" id="GO:0016559">
    <property type="term" value="P:peroxisome fission"/>
    <property type="evidence" value="ECO:0007669"/>
    <property type="project" value="TreeGrafter"/>
</dbReference>
<dbReference type="Pfam" id="PF00350">
    <property type="entry name" value="Dynamin_N"/>
    <property type="match status" value="1"/>
</dbReference>
<dbReference type="GO" id="GO:0005739">
    <property type="term" value="C:mitochondrion"/>
    <property type="evidence" value="ECO:0007669"/>
    <property type="project" value="TreeGrafter"/>
</dbReference>
<dbReference type="Gene3D" id="3.40.50.300">
    <property type="entry name" value="P-loop containing nucleotide triphosphate hydrolases"/>
    <property type="match status" value="1"/>
</dbReference>
<organism evidence="2 3">
    <name type="scientific">Cryomyces minteri</name>
    <dbReference type="NCBI Taxonomy" id="331657"/>
    <lineage>
        <taxon>Eukaryota</taxon>
        <taxon>Fungi</taxon>
        <taxon>Dikarya</taxon>
        <taxon>Ascomycota</taxon>
        <taxon>Pezizomycotina</taxon>
        <taxon>Dothideomycetes</taxon>
        <taxon>Dothideomycetes incertae sedis</taxon>
        <taxon>Cryomyces</taxon>
    </lineage>
</organism>
<dbReference type="PRINTS" id="PR00195">
    <property type="entry name" value="DYNAMIN"/>
</dbReference>
<dbReference type="STRING" id="331657.A0A4U0WH57"/>
<dbReference type="PANTHER" id="PTHR11566:SF66">
    <property type="entry name" value="INTERFERON-INDUCED GTP-BINDING PROTEIN MX"/>
    <property type="match status" value="1"/>
</dbReference>
<dbReference type="InterPro" id="IPR022812">
    <property type="entry name" value="Dynamin"/>
</dbReference>
<sequence>MDHEALPHLIRHVIPDAKRTADDQESIKAFKELITNFTELPSIVDKAMAVMGIDSAIPQSRAFGRDVLSIEIEGPSRPQLTLVDLPGLIQNESKGVTNADVELVREITDRYISQPRTICLAVVSATNDYANQGILTKIRKVDPDGERTLGIITKPDRLPAGSGSESAFLNLARNNDIFFKLGWYVLKNRSFEEGISSFVERNVSEATYFERSNFKGLAKDCVGISDQVFIPHGAHRNHSESKWLSHCRDLQTGLTRSDPAVWADQSEAAITPDTYPNTDPNRDKMNQAYKVLLD</sequence>
<comment type="caution">
    <text evidence="2">The sequence shown here is derived from an EMBL/GenBank/DDBJ whole genome shotgun (WGS) entry which is preliminary data.</text>
</comment>
<proteinExistence type="predicted"/>
<reference evidence="2 3" key="1">
    <citation type="submission" date="2017-03" db="EMBL/GenBank/DDBJ databases">
        <title>Genomes of endolithic fungi from Antarctica.</title>
        <authorList>
            <person name="Coleine C."/>
            <person name="Masonjones S."/>
            <person name="Stajich J.E."/>
        </authorList>
    </citation>
    <scope>NUCLEOTIDE SEQUENCE [LARGE SCALE GENOMIC DNA]</scope>
    <source>
        <strain evidence="2 3">CCFEE 5187</strain>
    </source>
</reference>
<dbReference type="GO" id="GO:0048312">
    <property type="term" value="P:intracellular distribution of mitochondria"/>
    <property type="evidence" value="ECO:0007669"/>
    <property type="project" value="TreeGrafter"/>
</dbReference>
<dbReference type="InterPro" id="IPR001401">
    <property type="entry name" value="Dynamin_GTPase"/>
</dbReference>
<dbReference type="Proteomes" id="UP000308768">
    <property type="component" value="Unassembled WGS sequence"/>
</dbReference>
<feature type="domain" description="Dynamin GTPase" evidence="1">
    <location>
        <begin position="3"/>
        <end position="195"/>
    </location>
</feature>
<dbReference type="GO" id="GO:0016020">
    <property type="term" value="C:membrane"/>
    <property type="evidence" value="ECO:0007669"/>
    <property type="project" value="TreeGrafter"/>
</dbReference>
<dbReference type="AlphaFoldDB" id="A0A4U0WH57"/>
<dbReference type="SMART" id="SM00053">
    <property type="entry name" value="DYNc"/>
    <property type="match status" value="1"/>
</dbReference>
<dbReference type="GO" id="GO:0003924">
    <property type="term" value="F:GTPase activity"/>
    <property type="evidence" value="ECO:0007669"/>
    <property type="project" value="InterPro"/>
</dbReference>
<evidence type="ECO:0000259" key="1">
    <source>
        <dbReference type="SMART" id="SM00053"/>
    </source>
</evidence>
<evidence type="ECO:0000313" key="3">
    <source>
        <dbReference type="Proteomes" id="UP000308768"/>
    </source>
</evidence>
<dbReference type="GO" id="GO:0006897">
    <property type="term" value="P:endocytosis"/>
    <property type="evidence" value="ECO:0007669"/>
    <property type="project" value="TreeGrafter"/>
</dbReference>
<dbReference type="SUPFAM" id="SSF52540">
    <property type="entry name" value="P-loop containing nucleoside triphosphate hydrolases"/>
    <property type="match status" value="1"/>
</dbReference>
<dbReference type="PANTHER" id="PTHR11566">
    <property type="entry name" value="DYNAMIN"/>
    <property type="match status" value="1"/>
</dbReference>
<keyword evidence="3" id="KW-1185">Reference proteome</keyword>
<evidence type="ECO:0000313" key="2">
    <source>
        <dbReference type="EMBL" id="TKA61778.1"/>
    </source>
</evidence>
<dbReference type="EMBL" id="NAJN01001682">
    <property type="protein sequence ID" value="TKA61778.1"/>
    <property type="molecule type" value="Genomic_DNA"/>
</dbReference>
<dbReference type="InterPro" id="IPR045063">
    <property type="entry name" value="Dynamin_N"/>
</dbReference>
<dbReference type="InterPro" id="IPR027417">
    <property type="entry name" value="P-loop_NTPase"/>
</dbReference>
<dbReference type="GO" id="GO:0008017">
    <property type="term" value="F:microtubule binding"/>
    <property type="evidence" value="ECO:0007669"/>
    <property type="project" value="TreeGrafter"/>
</dbReference>
<accession>A0A4U0WH57</accession>
<protein>
    <recommendedName>
        <fullName evidence="1">Dynamin GTPase domain-containing protein</fullName>
    </recommendedName>
</protein>
<gene>
    <name evidence="2" type="ORF">B0A49_12799</name>
</gene>
<dbReference type="GO" id="GO:0005525">
    <property type="term" value="F:GTP binding"/>
    <property type="evidence" value="ECO:0007669"/>
    <property type="project" value="InterPro"/>
</dbReference>
<dbReference type="GO" id="GO:0000266">
    <property type="term" value="P:mitochondrial fission"/>
    <property type="evidence" value="ECO:0007669"/>
    <property type="project" value="TreeGrafter"/>
</dbReference>